<gene>
    <name evidence="10" type="ORF">GMST_23820</name>
</gene>
<dbReference type="GO" id="GO:0015288">
    <property type="term" value="F:porin activity"/>
    <property type="evidence" value="ECO:0007669"/>
    <property type="project" value="TreeGrafter"/>
</dbReference>
<name>A0A6V8MJC5_9BACT</name>
<keyword evidence="7" id="KW-0998">Cell outer membrane</keyword>
<organism evidence="10 11">
    <name type="scientific">Geomonas silvestris</name>
    <dbReference type="NCBI Taxonomy" id="2740184"/>
    <lineage>
        <taxon>Bacteria</taxon>
        <taxon>Pseudomonadati</taxon>
        <taxon>Thermodesulfobacteriota</taxon>
        <taxon>Desulfuromonadia</taxon>
        <taxon>Geobacterales</taxon>
        <taxon>Geobacteraceae</taxon>
        <taxon>Geomonas</taxon>
    </lineage>
</organism>
<feature type="region of interest" description="Disordered" evidence="8">
    <location>
        <begin position="513"/>
        <end position="569"/>
    </location>
</feature>
<dbReference type="Pfam" id="PF05036">
    <property type="entry name" value="SPOR"/>
    <property type="match status" value="1"/>
</dbReference>
<keyword evidence="3" id="KW-0813">Transport</keyword>
<evidence type="ECO:0000256" key="1">
    <source>
        <dbReference type="ARBA" id="ARBA00004442"/>
    </source>
</evidence>
<comment type="caution">
    <text evidence="10">The sequence shown here is derived from an EMBL/GenBank/DDBJ whole genome shotgun (WGS) entry which is preliminary data.</text>
</comment>
<evidence type="ECO:0000256" key="2">
    <source>
        <dbReference type="ARBA" id="ARBA00007613"/>
    </source>
</evidence>
<evidence type="ECO:0000256" key="6">
    <source>
        <dbReference type="ARBA" id="ARBA00023136"/>
    </source>
</evidence>
<dbReference type="EMBL" id="BLXX01000006">
    <property type="protein sequence ID" value="GFO60057.1"/>
    <property type="molecule type" value="Genomic_DNA"/>
</dbReference>
<dbReference type="GO" id="GO:0015562">
    <property type="term" value="F:efflux transmembrane transporter activity"/>
    <property type="evidence" value="ECO:0007669"/>
    <property type="project" value="InterPro"/>
</dbReference>
<dbReference type="Gene3D" id="1.20.1600.10">
    <property type="entry name" value="Outer membrane efflux proteins (OEP)"/>
    <property type="match status" value="1"/>
</dbReference>
<accession>A0A6V8MJC5</accession>
<evidence type="ECO:0000313" key="11">
    <source>
        <dbReference type="Proteomes" id="UP000556026"/>
    </source>
</evidence>
<dbReference type="GO" id="GO:1990281">
    <property type="term" value="C:efflux pump complex"/>
    <property type="evidence" value="ECO:0007669"/>
    <property type="project" value="TreeGrafter"/>
</dbReference>
<dbReference type="SUPFAM" id="SSF56954">
    <property type="entry name" value="Outer membrane efflux proteins (OEP)"/>
    <property type="match status" value="1"/>
</dbReference>
<dbReference type="AlphaFoldDB" id="A0A6V8MJC5"/>
<keyword evidence="4" id="KW-1134">Transmembrane beta strand</keyword>
<dbReference type="PANTHER" id="PTHR30026:SF23">
    <property type="entry name" value="TO APRF-PUTATIVE OUTER MEMBRANE EFFLUX PROTEIN OR SECRETED ALKALINE PHOSPHATASE-RELATED"/>
    <property type="match status" value="1"/>
</dbReference>
<evidence type="ECO:0000259" key="9">
    <source>
        <dbReference type="PROSITE" id="PS51724"/>
    </source>
</evidence>
<protein>
    <recommendedName>
        <fullName evidence="9">SPOR domain-containing protein</fullName>
    </recommendedName>
</protein>
<dbReference type="InterPro" id="IPR007730">
    <property type="entry name" value="SPOR-like_dom"/>
</dbReference>
<evidence type="ECO:0000256" key="3">
    <source>
        <dbReference type="ARBA" id="ARBA00022448"/>
    </source>
</evidence>
<dbReference type="GO" id="GO:0042834">
    <property type="term" value="F:peptidoglycan binding"/>
    <property type="evidence" value="ECO:0007669"/>
    <property type="project" value="InterPro"/>
</dbReference>
<dbReference type="InterPro" id="IPR003423">
    <property type="entry name" value="OMP_efflux"/>
</dbReference>
<evidence type="ECO:0000313" key="10">
    <source>
        <dbReference type="EMBL" id="GFO60057.1"/>
    </source>
</evidence>
<evidence type="ECO:0000256" key="7">
    <source>
        <dbReference type="ARBA" id="ARBA00023237"/>
    </source>
</evidence>
<dbReference type="GO" id="GO:0009279">
    <property type="term" value="C:cell outer membrane"/>
    <property type="evidence" value="ECO:0007669"/>
    <property type="project" value="UniProtKB-SubCell"/>
</dbReference>
<sequence length="725" mass="79233">MKKTVFILPLILLALVDNGFCEGPPNEIRLPRQIAIAMAVYRNLDLKVEAYNSEMARKELEKSWGIYNPVLNASGNGGVTAVPGDPFFSTRFATTTLGLTQNLPLGGSIALSTQTGFFSFNPGTSVQDWQSTAGLTYTQPLLRSFGLENTRQNITISEYALQESLERFRSSTTETVANVITSYNHLYVLRRILETRMASLKSAQLLLDAVGKKTQQAPVQGMDVANAEFATAQRRKDVVEASRNVRDQEVSLRYLIGLESKTEIIPIDPPATEEPPLTEEQAVLAALAIRPDLKQMQIGLKSSQLQERIARHQSLPDLSLNATGGFTGNGTSMSSSYNNLWNSPGNYWTAGLQFSVPLGNTALRNEYLKSKIKTEQLEDQIKALQWKIRIDVESDFRALISARLQLQLADKSRGLSEQRLDAYRKNNAVGTASVQDVINAENDKNVADNAHLEALENFAGAVIKLWRDTGQLLDRNRVNVDASVPETITQRKQPDAPGPRLPLTDSSITTIAQEKDPIPAGAGAPQLPEARREAPVVAGSKQAPASTSSSIAPHAGTASTTEGSRKPPAASGAFTLKIGEYFAKSEMVEAIKTIKGAGLREAVKPGPLKTTTSFRLYLTEFTDREKAARELERLQNNKIKGFVLKSKEQRYVVYAGAHLDRKSAVQEQTRLALRGIHTSLKPAQVSLPTLVLTAGSFASREEAMASAVILEKQNLKPVVTENAPQ</sequence>
<proteinExistence type="inferred from homology"/>
<dbReference type="RefSeq" id="WP_183354871.1">
    <property type="nucleotide sequence ID" value="NZ_BLXX01000006.1"/>
</dbReference>
<dbReference type="Gene3D" id="3.30.70.1070">
    <property type="entry name" value="Sporulation related repeat"/>
    <property type="match status" value="1"/>
</dbReference>
<reference evidence="11" key="1">
    <citation type="submission" date="2020-06" db="EMBL/GenBank/DDBJ databases">
        <title>Draft genomic sequence of Geomonas sp. Red330.</title>
        <authorList>
            <person name="Itoh H."/>
            <person name="Zhenxing X."/>
            <person name="Ushijima N."/>
            <person name="Masuda Y."/>
            <person name="Shiratori Y."/>
            <person name="Senoo K."/>
        </authorList>
    </citation>
    <scope>NUCLEOTIDE SEQUENCE [LARGE SCALE GENOMIC DNA]</scope>
    <source>
        <strain evidence="11">Red330</strain>
    </source>
</reference>
<comment type="similarity">
    <text evidence="2">Belongs to the outer membrane factor (OMF) (TC 1.B.17) family.</text>
</comment>
<dbReference type="Proteomes" id="UP000556026">
    <property type="component" value="Unassembled WGS sequence"/>
</dbReference>
<dbReference type="Pfam" id="PF02321">
    <property type="entry name" value="OEP"/>
    <property type="match status" value="2"/>
</dbReference>
<comment type="subcellular location">
    <subcellularLocation>
        <location evidence="1">Cell outer membrane</location>
    </subcellularLocation>
</comment>
<evidence type="ECO:0000256" key="5">
    <source>
        <dbReference type="ARBA" id="ARBA00022692"/>
    </source>
</evidence>
<keyword evidence="6" id="KW-0472">Membrane</keyword>
<feature type="domain" description="SPOR" evidence="9">
    <location>
        <begin position="645"/>
        <end position="722"/>
    </location>
</feature>
<keyword evidence="5" id="KW-0812">Transmembrane</keyword>
<dbReference type="PROSITE" id="PS51724">
    <property type="entry name" value="SPOR"/>
    <property type="match status" value="1"/>
</dbReference>
<dbReference type="InterPro" id="IPR036680">
    <property type="entry name" value="SPOR-like_sf"/>
</dbReference>
<keyword evidence="11" id="KW-1185">Reference proteome</keyword>
<dbReference type="InterPro" id="IPR051906">
    <property type="entry name" value="TolC-like"/>
</dbReference>
<evidence type="ECO:0000256" key="8">
    <source>
        <dbReference type="SAM" id="MobiDB-lite"/>
    </source>
</evidence>
<dbReference type="PANTHER" id="PTHR30026">
    <property type="entry name" value="OUTER MEMBRANE PROTEIN TOLC"/>
    <property type="match status" value="1"/>
</dbReference>
<feature type="compositionally biased region" description="Polar residues" evidence="8">
    <location>
        <begin position="543"/>
        <end position="562"/>
    </location>
</feature>
<evidence type="ECO:0000256" key="4">
    <source>
        <dbReference type="ARBA" id="ARBA00022452"/>
    </source>
</evidence>